<evidence type="ECO:0000256" key="14">
    <source>
        <dbReference type="ARBA" id="ARBA00023264"/>
    </source>
</evidence>
<keyword evidence="14 15" id="KW-1208">Phospholipid metabolism</keyword>
<evidence type="ECO:0000313" key="18">
    <source>
        <dbReference type="Proteomes" id="UP000794436"/>
    </source>
</evidence>
<feature type="transmembrane region" description="Helical" evidence="16">
    <location>
        <begin position="89"/>
        <end position="113"/>
    </location>
</feature>
<keyword evidence="8" id="KW-0479">Metal-binding</keyword>
<dbReference type="GO" id="GO:0046872">
    <property type="term" value="F:metal ion binding"/>
    <property type="evidence" value="ECO:0007669"/>
    <property type="project" value="UniProtKB-KW"/>
</dbReference>
<dbReference type="Pfam" id="PF01066">
    <property type="entry name" value="CDP-OH_P_transf"/>
    <property type="match status" value="1"/>
</dbReference>
<keyword evidence="7 16" id="KW-0812">Transmembrane</keyword>
<dbReference type="Gene3D" id="1.20.120.1760">
    <property type="match status" value="1"/>
</dbReference>
<dbReference type="GO" id="GO:0006661">
    <property type="term" value="P:phosphatidylinositol biosynthetic process"/>
    <property type="evidence" value="ECO:0007669"/>
    <property type="project" value="TreeGrafter"/>
</dbReference>
<keyword evidence="5 15" id="KW-0444">Lipid biosynthesis</keyword>
<evidence type="ECO:0000256" key="16">
    <source>
        <dbReference type="SAM" id="Phobius"/>
    </source>
</evidence>
<keyword evidence="13 15" id="KW-0594">Phospholipid biosynthesis</keyword>
<comment type="cofactor">
    <cofactor evidence="1">
        <name>Mg(2+)</name>
        <dbReference type="ChEBI" id="CHEBI:18420"/>
    </cofactor>
</comment>
<comment type="similarity">
    <text evidence="3 15">Belongs to the CDP-alcohol phosphatidyltransferase class-I family.</text>
</comment>
<reference evidence="17" key="1">
    <citation type="submission" date="2019-03" db="EMBL/GenBank/DDBJ databases">
        <title>Long read genome sequence of the mycoparasitic Pythium oligandrum ATCC 38472 isolated from sugarbeet rhizosphere.</title>
        <authorList>
            <person name="Gaulin E."/>
        </authorList>
    </citation>
    <scope>NUCLEOTIDE SEQUENCE</scope>
    <source>
        <strain evidence="17">ATCC 38472_TT</strain>
    </source>
</reference>
<evidence type="ECO:0000256" key="8">
    <source>
        <dbReference type="ARBA" id="ARBA00022723"/>
    </source>
</evidence>
<comment type="catalytic activity">
    <reaction evidence="15">
        <text>a CDP-1,2-diacyl-sn-glycerol + myo-inositol = a 1,2-diacyl-sn-glycero-3-phospho-(1D-myo-inositol) + CMP + H(+)</text>
        <dbReference type="Rhea" id="RHEA:11580"/>
        <dbReference type="ChEBI" id="CHEBI:15378"/>
        <dbReference type="ChEBI" id="CHEBI:17268"/>
        <dbReference type="ChEBI" id="CHEBI:57880"/>
        <dbReference type="ChEBI" id="CHEBI:58332"/>
        <dbReference type="ChEBI" id="CHEBI:60377"/>
        <dbReference type="EC" id="2.7.8.11"/>
    </reaction>
</comment>
<dbReference type="AlphaFoldDB" id="A0A8K1FHX7"/>
<dbReference type="OrthoDB" id="10251079at2759"/>
<evidence type="ECO:0000256" key="7">
    <source>
        <dbReference type="ARBA" id="ARBA00022692"/>
    </source>
</evidence>
<keyword evidence="6 15" id="KW-0808">Transferase</keyword>
<evidence type="ECO:0000256" key="2">
    <source>
        <dbReference type="ARBA" id="ARBA00004141"/>
    </source>
</evidence>
<accession>A0A8K1FHX7</accession>
<comment type="subcellular location">
    <subcellularLocation>
        <location evidence="2">Membrane</location>
        <topology evidence="2">Multi-pass membrane protein</topology>
    </subcellularLocation>
</comment>
<dbReference type="GO" id="GO:0016020">
    <property type="term" value="C:membrane"/>
    <property type="evidence" value="ECO:0007669"/>
    <property type="project" value="UniProtKB-SubCell"/>
</dbReference>
<keyword evidence="11 15" id="KW-0443">Lipid metabolism</keyword>
<evidence type="ECO:0000256" key="15">
    <source>
        <dbReference type="PIRNR" id="PIRNR000848"/>
    </source>
</evidence>
<dbReference type="InterPro" id="IPR000462">
    <property type="entry name" value="CDP-OH_P_trans"/>
</dbReference>
<evidence type="ECO:0000256" key="12">
    <source>
        <dbReference type="ARBA" id="ARBA00023136"/>
    </source>
</evidence>
<evidence type="ECO:0000256" key="4">
    <source>
        <dbReference type="ARBA" id="ARBA00013212"/>
    </source>
</evidence>
<evidence type="ECO:0000256" key="11">
    <source>
        <dbReference type="ARBA" id="ARBA00023098"/>
    </source>
</evidence>
<feature type="transmembrane region" description="Helical" evidence="16">
    <location>
        <begin position="21"/>
        <end position="42"/>
    </location>
</feature>
<name>A0A8K1FHX7_PYTOL</name>
<dbReference type="InterPro" id="IPR014387">
    <property type="entry name" value="CDP_diag_ino_3_P_euk"/>
</dbReference>
<dbReference type="PIRSF" id="PIRSF000848">
    <property type="entry name" value="CDP_diag_ino_3_P"/>
    <property type="match status" value="1"/>
</dbReference>
<evidence type="ECO:0000256" key="1">
    <source>
        <dbReference type="ARBA" id="ARBA00001946"/>
    </source>
</evidence>
<dbReference type="Proteomes" id="UP000794436">
    <property type="component" value="Unassembled WGS sequence"/>
</dbReference>
<keyword evidence="10 16" id="KW-1133">Transmembrane helix</keyword>
<keyword evidence="9" id="KW-0460">Magnesium</keyword>
<dbReference type="InterPro" id="IPR043130">
    <property type="entry name" value="CDP-OH_PTrfase_TM_dom"/>
</dbReference>
<gene>
    <name evidence="17" type="ORF">Poli38472_000254</name>
</gene>
<feature type="transmembrane region" description="Helical" evidence="16">
    <location>
        <begin position="149"/>
        <end position="170"/>
    </location>
</feature>
<dbReference type="GO" id="GO:0005794">
    <property type="term" value="C:Golgi apparatus"/>
    <property type="evidence" value="ECO:0007669"/>
    <property type="project" value="TreeGrafter"/>
</dbReference>
<dbReference type="GO" id="GO:0003881">
    <property type="term" value="F:CDP-diacylglycerol-inositol 3-phosphatidyltransferase activity"/>
    <property type="evidence" value="ECO:0007669"/>
    <property type="project" value="UniProtKB-UniRule"/>
</dbReference>
<protein>
    <recommendedName>
        <fullName evidence="4 15">CDP-diacylglycerol--inositol 3-phosphatidyltransferase</fullName>
        <ecNumber evidence="4 15">2.7.8.11</ecNumber>
    </recommendedName>
</protein>
<evidence type="ECO:0000313" key="17">
    <source>
        <dbReference type="EMBL" id="TMW60212.1"/>
    </source>
</evidence>
<dbReference type="EC" id="2.7.8.11" evidence="4 15"/>
<evidence type="ECO:0000256" key="6">
    <source>
        <dbReference type="ARBA" id="ARBA00022679"/>
    </source>
</evidence>
<keyword evidence="18" id="KW-1185">Reference proteome</keyword>
<keyword evidence="12 15" id="KW-0472">Membrane</keyword>
<dbReference type="PANTHER" id="PTHR15362">
    <property type="entry name" value="PHOSPHATIDYLINOSITOL SYNTHASE"/>
    <property type="match status" value="1"/>
</dbReference>
<comment type="caution">
    <text evidence="17">The sequence shown here is derived from an EMBL/GenBank/DDBJ whole genome shotgun (WGS) entry which is preliminary data.</text>
</comment>
<dbReference type="PANTHER" id="PTHR15362:SF4">
    <property type="entry name" value="CDP-DIACYLGLYCEROL--INOSITOL 3-PHOSPHATIDYLTRANSFERASE"/>
    <property type="match status" value="1"/>
</dbReference>
<dbReference type="EMBL" id="SPLM01000108">
    <property type="protein sequence ID" value="TMW60212.1"/>
    <property type="molecule type" value="Genomic_DNA"/>
</dbReference>
<evidence type="ECO:0000256" key="3">
    <source>
        <dbReference type="ARBA" id="ARBA00010441"/>
    </source>
</evidence>
<evidence type="ECO:0000256" key="5">
    <source>
        <dbReference type="ARBA" id="ARBA00022516"/>
    </source>
</evidence>
<evidence type="ECO:0000256" key="9">
    <source>
        <dbReference type="ARBA" id="ARBA00022842"/>
    </source>
</evidence>
<organism evidence="17 18">
    <name type="scientific">Pythium oligandrum</name>
    <name type="common">Mycoparasitic fungus</name>
    <dbReference type="NCBI Taxonomy" id="41045"/>
    <lineage>
        <taxon>Eukaryota</taxon>
        <taxon>Sar</taxon>
        <taxon>Stramenopiles</taxon>
        <taxon>Oomycota</taxon>
        <taxon>Peronosporomycetes</taxon>
        <taxon>Pythiales</taxon>
        <taxon>Pythiaceae</taxon>
        <taxon>Pythium</taxon>
    </lineage>
</organism>
<proteinExistence type="inferred from homology"/>
<evidence type="ECO:0000256" key="13">
    <source>
        <dbReference type="ARBA" id="ARBA00023209"/>
    </source>
</evidence>
<evidence type="ECO:0000256" key="10">
    <source>
        <dbReference type="ARBA" id="ARBA00022989"/>
    </source>
</evidence>
<sequence length="225" mass="25884">MKQQTTTSADKPSADKSPVEVYFYLSSLIGYVRVVLVTYSLYIALEDYKTSIVCYTIAFICDFFDGYVERWLDQRSNYHAILDVVTDRCSTGGLLMILSHMYPSYLLVFMYLLNLDFASHWYHMYSCKGNHKRIGKDCNVLLRTYYGVYPFFGFCCIGTELFYISLYLLYFDPLFKIPGTEYPLEKLCFNVCLPACVLKNMVNMVKLASAASLVAQDDVNSKKEA</sequence>